<evidence type="ECO:0000256" key="1">
    <source>
        <dbReference type="SAM" id="MobiDB-lite"/>
    </source>
</evidence>
<dbReference type="EMBL" id="KN847567">
    <property type="protein sequence ID" value="KIW00122.1"/>
    <property type="molecule type" value="Genomic_DNA"/>
</dbReference>
<evidence type="ECO:0008006" key="4">
    <source>
        <dbReference type="Google" id="ProtNLM"/>
    </source>
</evidence>
<evidence type="ECO:0000313" key="2">
    <source>
        <dbReference type="EMBL" id="KIW00122.1"/>
    </source>
</evidence>
<evidence type="ECO:0000313" key="3">
    <source>
        <dbReference type="Proteomes" id="UP000053259"/>
    </source>
</evidence>
<name>A0A0D1YH31_9PEZI</name>
<feature type="compositionally biased region" description="Polar residues" evidence="1">
    <location>
        <begin position="51"/>
        <end position="60"/>
    </location>
</feature>
<accession>A0A0D1YH31</accession>
<dbReference type="GeneID" id="27316277"/>
<dbReference type="VEuPathDB" id="FungiDB:PV09_08304"/>
<dbReference type="Proteomes" id="UP000053259">
    <property type="component" value="Unassembled WGS sequence"/>
</dbReference>
<protein>
    <recommendedName>
        <fullName evidence="4">F-box domain-containing protein</fullName>
    </recommendedName>
</protein>
<gene>
    <name evidence="2" type="ORF">PV09_08304</name>
</gene>
<dbReference type="RefSeq" id="XP_016209991.1">
    <property type="nucleotide sequence ID" value="XM_016362174.1"/>
</dbReference>
<sequence>MKHQRIEELGEDDGMAELRARVHEINRRFNTHEERGAALRSLMMSRPKQAPSASSAWSSDTRPRPSKTAAVEPRLEALPVELVESIVLHLDLLDFGRFRQACSALQQKSLPFFTKAFFTTRTVRLNWPSMRHLALLQMQAHLGTAIKDLIVLVEEEGRFCASVSRTAMPLLRRTRDFACEAPYDANRLRQIETMLDRIFERLRSPLRSLTVRVTGSPRGASGGRGRMSNMALSVIFSALASSGVKVLKLSVGGRSADGAISSVYADTSLDGCEPLDAALLRESARLGRVLDRLTVLELCWSPIHRFGFADLADAGEQGSPTGFPNSLLRLAPNLEKLVLRGGQEGRGGAGHRGSVPSLERLVVPLPKLQALDLFTPAFLVEGGHLQILRQFKRRCCNRLEDVVLRGLTGVDASEVESARQMVRDALGLLRAEIQLDPSANVDDGSEDGDVEM</sequence>
<keyword evidence="3" id="KW-1185">Reference proteome</keyword>
<dbReference type="InParanoid" id="A0A0D1YH31"/>
<dbReference type="HOGENOM" id="CLU_605805_0_0_1"/>
<proteinExistence type="predicted"/>
<dbReference type="OrthoDB" id="3886018at2759"/>
<dbReference type="AlphaFoldDB" id="A0A0D1YH31"/>
<reference evidence="2 3" key="1">
    <citation type="submission" date="2015-01" db="EMBL/GenBank/DDBJ databases">
        <title>The Genome Sequence of Ochroconis gallopava CBS43764.</title>
        <authorList>
            <consortium name="The Broad Institute Genomics Platform"/>
            <person name="Cuomo C."/>
            <person name="de Hoog S."/>
            <person name="Gorbushina A."/>
            <person name="Stielow B."/>
            <person name="Teixiera M."/>
            <person name="Abouelleil A."/>
            <person name="Chapman S.B."/>
            <person name="Priest M."/>
            <person name="Young S.K."/>
            <person name="Wortman J."/>
            <person name="Nusbaum C."/>
            <person name="Birren B."/>
        </authorList>
    </citation>
    <scope>NUCLEOTIDE SEQUENCE [LARGE SCALE GENOMIC DNA]</scope>
    <source>
        <strain evidence="2 3">CBS 43764</strain>
    </source>
</reference>
<feature type="region of interest" description="Disordered" evidence="1">
    <location>
        <begin position="43"/>
        <end position="70"/>
    </location>
</feature>
<organism evidence="2 3">
    <name type="scientific">Verruconis gallopava</name>
    <dbReference type="NCBI Taxonomy" id="253628"/>
    <lineage>
        <taxon>Eukaryota</taxon>
        <taxon>Fungi</taxon>
        <taxon>Dikarya</taxon>
        <taxon>Ascomycota</taxon>
        <taxon>Pezizomycotina</taxon>
        <taxon>Dothideomycetes</taxon>
        <taxon>Pleosporomycetidae</taxon>
        <taxon>Venturiales</taxon>
        <taxon>Sympoventuriaceae</taxon>
        <taxon>Verruconis</taxon>
    </lineage>
</organism>